<dbReference type="Proteomes" id="UP000292554">
    <property type="component" value="Unassembled WGS sequence"/>
</dbReference>
<feature type="chain" id="PRO_5046053120" description="DUF4136 domain-containing protein" evidence="1">
    <location>
        <begin position="28"/>
        <end position="209"/>
    </location>
</feature>
<name>A0ABY2AT75_9GAMM</name>
<dbReference type="EMBL" id="SJXE01000001">
    <property type="protein sequence ID" value="TCI05502.1"/>
    <property type="molecule type" value="Genomic_DNA"/>
</dbReference>
<comment type="caution">
    <text evidence="2">The sequence shown here is derived from an EMBL/GenBank/DDBJ whole genome shotgun (WGS) entry which is preliminary data.</text>
</comment>
<reference evidence="2 3" key="1">
    <citation type="submission" date="2019-02" db="EMBL/GenBank/DDBJ databases">
        <title>Corallincola luteus sp. nov., a marine bacterium isolated from surface sediment of Bohai Sea in China.</title>
        <authorList>
            <person name="Ren Q."/>
        </authorList>
    </citation>
    <scope>NUCLEOTIDE SEQUENCE [LARGE SCALE GENOMIC DNA]</scope>
    <source>
        <strain evidence="2 3">DASS28</strain>
    </source>
</reference>
<organism evidence="2 3">
    <name type="scientific">Corallincola luteus</name>
    <dbReference type="NCBI Taxonomy" id="1775177"/>
    <lineage>
        <taxon>Bacteria</taxon>
        <taxon>Pseudomonadati</taxon>
        <taxon>Pseudomonadota</taxon>
        <taxon>Gammaproteobacteria</taxon>
        <taxon>Alteromonadales</taxon>
        <taxon>Psychromonadaceae</taxon>
        <taxon>Corallincola</taxon>
    </lineage>
</organism>
<dbReference type="RefSeq" id="WP_131414631.1">
    <property type="nucleotide sequence ID" value="NZ_SJXE01000001.1"/>
</dbReference>
<gene>
    <name evidence="2" type="ORF">EZV61_06090</name>
</gene>
<evidence type="ECO:0000256" key="1">
    <source>
        <dbReference type="SAM" id="SignalP"/>
    </source>
</evidence>
<keyword evidence="1" id="KW-0732">Signal</keyword>
<feature type="signal peptide" evidence="1">
    <location>
        <begin position="1"/>
        <end position="27"/>
    </location>
</feature>
<proteinExistence type="predicted"/>
<evidence type="ECO:0008006" key="4">
    <source>
        <dbReference type="Google" id="ProtNLM"/>
    </source>
</evidence>
<sequence length="209" mass="23501">MIKLSRFVGKVSWLPLFLVVACCTGCAQLEQWTKPTVQGLVVAPSFTPDRLVVDGIDRVVVKNLASDIKVNPDTLSPEVVAVLRDKRNEIKIKPGSRYVVHVTLLSNSVTKRTDDLDPDIYKYVTRTVKVNYVITDSMDADAEVWSGIIETSDETSASYKREKKQKKSDKVLDAVIESMTKSETYPYPEPPVFDTTLRWNFEGFALNLP</sequence>
<keyword evidence="3" id="KW-1185">Reference proteome</keyword>
<evidence type="ECO:0000313" key="2">
    <source>
        <dbReference type="EMBL" id="TCI05502.1"/>
    </source>
</evidence>
<protein>
    <recommendedName>
        <fullName evidence="4">DUF4136 domain-containing protein</fullName>
    </recommendedName>
</protein>
<accession>A0ABY2AT75</accession>
<dbReference type="PROSITE" id="PS51257">
    <property type="entry name" value="PROKAR_LIPOPROTEIN"/>
    <property type="match status" value="1"/>
</dbReference>
<evidence type="ECO:0000313" key="3">
    <source>
        <dbReference type="Proteomes" id="UP000292554"/>
    </source>
</evidence>